<gene>
    <name evidence="3" type="ORF">OB955_17930</name>
    <name evidence="2" type="ORF">OB960_10435</name>
</gene>
<accession>A0AAP2YZG7</accession>
<feature type="domain" description="N-acetyltransferase" evidence="1">
    <location>
        <begin position="41"/>
        <end position="181"/>
    </location>
</feature>
<evidence type="ECO:0000313" key="2">
    <source>
        <dbReference type="EMBL" id="MCU4741813.1"/>
    </source>
</evidence>
<dbReference type="PANTHER" id="PTHR43441">
    <property type="entry name" value="RIBOSOMAL-PROTEIN-SERINE ACETYLTRANSFERASE"/>
    <property type="match status" value="1"/>
</dbReference>
<dbReference type="InterPro" id="IPR051908">
    <property type="entry name" value="Ribosomal_N-acetyltransferase"/>
</dbReference>
<dbReference type="RefSeq" id="WP_338003643.1">
    <property type="nucleotide sequence ID" value="NZ_JAOPKA010000005.1"/>
</dbReference>
<sequence length="198" mass="22791">MFPATLETDRLEFERLSAETIDPLALYEHTSRQNSTIEAETEYLPWTPTESVGEAADRLEAFDRQWDERERADWLLRPKADEDGAGEIAGTATLVLHWDRELALPGIWLRKPFWGRGYSGERADALLEVAFDRLDLSLVAIPVHGENERSYRAVRKYVERHGGRYEGLLRNHAAREEGPIDHHRFSISRQEYERSGGS</sequence>
<protein>
    <submittedName>
        <fullName evidence="2">GNAT family N-acetyltransferase</fullName>
    </submittedName>
</protein>
<dbReference type="Proteomes" id="UP001320972">
    <property type="component" value="Unassembled WGS sequence"/>
</dbReference>
<dbReference type="Gene3D" id="3.40.630.30">
    <property type="match status" value="1"/>
</dbReference>
<dbReference type="PANTHER" id="PTHR43441:SF11">
    <property type="entry name" value="RIBOSOMAL-PROTEIN-SERINE ACETYLTRANSFERASE"/>
    <property type="match status" value="1"/>
</dbReference>
<name>A0AAP2YZG7_9EURY</name>
<keyword evidence="4" id="KW-1185">Reference proteome</keyword>
<organism evidence="2 5">
    <name type="scientific">Natronoglomus mannanivorans</name>
    <dbReference type="NCBI Taxonomy" id="2979990"/>
    <lineage>
        <taxon>Archaea</taxon>
        <taxon>Methanobacteriati</taxon>
        <taxon>Methanobacteriota</taxon>
        <taxon>Stenosarchaea group</taxon>
        <taxon>Halobacteria</taxon>
        <taxon>Halobacteriales</taxon>
        <taxon>Natrialbaceae</taxon>
        <taxon>Natronoglomus</taxon>
    </lineage>
</organism>
<reference evidence="2 4" key="1">
    <citation type="submission" date="2022-09" db="EMBL/GenBank/DDBJ databases">
        <title>Enrichment on poylsaccharides allowed isolation of novel metabolic and taxonomic groups of Haloarchaea.</title>
        <authorList>
            <person name="Sorokin D.Y."/>
            <person name="Elcheninov A.G."/>
            <person name="Khizhniak T.V."/>
            <person name="Kolganova T.V."/>
            <person name="Kublanov I.V."/>
        </authorList>
    </citation>
    <scope>NUCLEOTIDE SEQUENCE</scope>
    <source>
        <strain evidence="3 4">AArc-m2/3/4</strain>
        <strain evidence="2">AArc-xg1-1</strain>
    </source>
</reference>
<evidence type="ECO:0000259" key="1">
    <source>
        <dbReference type="PROSITE" id="PS51186"/>
    </source>
</evidence>
<proteinExistence type="predicted"/>
<dbReference type="Pfam" id="PF13302">
    <property type="entry name" value="Acetyltransf_3"/>
    <property type="match status" value="1"/>
</dbReference>
<dbReference type="Proteomes" id="UP001321018">
    <property type="component" value="Unassembled WGS sequence"/>
</dbReference>
<dbReference type="EMBL" id="JAOPKA010000005">
    <property type="protein sequence ID" value="MCU4741813.1"/>
    <property type="molecule type" value="Genomic_DNA"/>
</dbReference>
<comment type="caution">
    <text evidence="2">The sequence shown here is derived from an EMBL/GenBank/DDBJ whole genome shotgun (WGS) entry which is preliminary data.</text>
</comment>
<dbReference type="GO" id="GO:1990189">
    <property type="term" value="F:protein N-terminal-serine acetyltransferase activity"/>
    <property type="evidence" value="ECO:0007669"/>
    <property type="project" value="TreeGrafter"/>
</dbReference>
<evidence type="ECO:0000313" key="3">
    <source>
        <dbReference type="EMBL" id="MCU4974603.1"/>
    </source>
</evidence>
<dbReference type="GO" id="GO:0005737">
    <property type="term" value="C:cytoplasm"/>
    <property type="evidence" value="ECO:0007669"/>
    <property type="project" value="TreeGrafter"/>
</dbReference>
<dbReference type="InterPro" id="IPR000182">
    <property type="entry name" value="GNAT_dom"/>
</dbReference>
<dbReference type="SUPFAM" id="SSF55729">
    <property type="entry name" value="Acyl-CoA N-acyltransferases (Nat)"/>
    <property type="match status" value="1"/>
</dbReference>
<evidence type="ECO:0000313" key="5">
    <source>
        <dbReference type="Proteomes" id="UP001321018"/>
    </source>
</evidence>
<evidence type="ECO:0000313" key="4">
    <source>
        <dbReference type="Proteomes" id="UP001320972"/>
    </source>
</evidence>
<dbReference type="EMBL" id="JAOPKB010000012">
    <property type="protein sequence ID" value="MCU4974603.1"/>
    <property type="molecule type" value="Genomic_DNA"/>
</dbReference>
<dbReference type="PROSITE" id="PS51186">
    <property type="entry name" value="GNAT"/>
    <property type="match status" value="1"/>
</dbReference>
<dbReference type="GO" id="GO:0008999">
    <property type="term" value="F:protein-N-terminal-alanine acetyltransferase activity"/>
    <property type="evidence" value="ECO:0007669"/>
    <property type="project" value="TreeGrafter"/>
</dbReference>
<dbReference type="InterPro" id="IPR016181">
    <property type="entry name" value="Acyl_CoA_acyltransferase"/>
</dbReference>
<dbReference type="AlphaFoldDB" id="A0AAP2YZG7"/>